<dbReference type="Proteomes" id="UP000233778">
    <property type="component" value="Chromosome"/>
</dbReference>
<evidence type="ECO:0000313" key="9">
    <source>
        <dbReference type="Proteomes" id="UP000017700"/>
    </source>
</evidence>
<dbReference type="InterPro" id="IPR015890">
    <property type="entry name" value="Chorismate_C"/>
</dbReference>
<organism evidence="8 9">
    <name type="scientific">Serratia sp. (strain ATCC 39006)</name>
    <name type="common">Prodigiosinella confusarubida</name>
    <dbReference type="NCBI Taxonomy" id="104623"/>
    <lineage>
        <taxon>Bacteria</taxon>
        <taxon>Pseudomonadati</taxon>
        <taxon>Pseudomonadota</taxon>
        <taxon>Gammaproteobacteria</taxon>
        <taxon>Enterobacterales</taxon>
        <taxon>Pectobacteriaceae</taxon>
        <taxon>Prodigiosinella</taxon>
    </lineage>
</organism>
<keyword evidence="9" id="KW-1185">Reference proteome</keyword>
<reference evidence="8" key="2">
    <citation type="submission" date="2013-09" db="EMBL/GenBank/DDBJ databases">
        <authorList>
            <person name="Wang G."/>
            <person name="Yang Y."/>
            <person name="Su Y."/>
        </authorList>
    </citation>
    <scope>NUCLEOTIDE SEQUENCE</scope>
    <source>
        <strain evidence="8">ATCC 39006</strain>
    </source>
</reference>
<keyword evidence="4" id="KW-0413">Isomerase</keyword>
<evidence type="ECO:0000313" key="7">
    <source>
        <dbReference type="EMBL" id="AUH02487.1"/>
    </source>
</evidence>
<dbReference type="GO" id="GO:0008909">
    <property type="term" value="F:isochorismate synthase activity"/>
    <property type="evidence" value="ECO:0007669"/>
    <property type="project" value="UniProtKB-EC"/>
</dbReference>
<evidence type="ECO:0000259" key="6">
    <source>
        <dbReference type="Pfam" id="PF00425"/>
    </source>
</evidence>
<dbReference type="InterPro" id="IPR004561">
    <property type="entry name" value="IsoChor_synthase"/>
</dbReference>
<name>A0A2I5TQG4_SERS3</name>
<evidence type="ECO:0000256" key="1">
    <source>
        <dbReference type="ARBA" id="ARBA00000799"/>
    </source>
</evidence>
<evidence type="ECO:0000313" key="10">
    <source>
        <dbReference type="Proteomes" id="UP000233778"/>
    </source>
</evidence>
<evidence type="ECO:0000313" key="8">
    <source>
        <dbReference type="EMBL" id="AUH06804.1"/>
    </source>
</evidence>
<sequence length="398" mass="44134">MRSAQPLFAHASSLDISNLHHDDFLFLSPDKSLHTHGCYASLTHPVDDGAMLNGHFQHQVRRLFAQAHRDGIENPLIVGAIPFDKKQPANLFMPQSQHWFSRDTLATGVQTEAAIRIRQLRQIPANADFCQMIREGVNATRNGILDKVVLSRLLEIETDQPLDSIRLLLQLNQQNPGSYNFHVPLAQGALLGASPELLLHKQGNHITSQPLAGSVRRSEDSGEDIQLRQSLLDSAKDRHEHNLVIREMRHVLAPRCRTLQIPGTPSLLSTPVLWHLATHIIGEVSDPLENALSIACLLHPTPALCGAPYQQAKNLIDKLEPFNRERFGGIVGWCDAQGNGEWVVTIRCGEVHKNSIRLFAGAGIVPDSQPTAEWHETGVKLSTMLRAFGLRQDEECAA</sequence>
<evidence type="ECO:0000256" key="2">
    <source>
        <dbReference type="ARBA" id="ARBA00005297"/>
    </source>
</evidence>
<dbReference type="AlphaFoldDB" id="A0A2I5TQG4"/>
<dbReference type="Proteomes" id="UP000017700">
    <property type="component" value="Chromosome"/>
</dbReference>
<dbReference type="InterPro" id="IPR005801">
    <property type="entry name" value="ADC_synthase"/>
</dbReference>
<dbReference type="KEGG" id="serq:CWC46_10830"/>
<reference evidence="8 9" key="1">
    <citation type="journal article" date="2013" name="Genome Announc.">
        <title>Draft genome sequence of Serratia sp. strain ATCC 39006, a model bacterium for analysis of the biosynthesis and regulation of prodigiosin, a carbapenem, and gas vesicles.</title>
        <authorList>
            <person name="Fineran P.C."/>
            <person name="Iglesias Cans M.C."/>
            <person name="Ramsay J.P."/>
            <person name="Wilf N.M."/>
            <person name="Cossyleon D."/>
            <person name="McNeil M.B."/>
            <person name="Williamson N.R."/>
            <person name="Monson R.E."/>
            <person name="Becher S.A."/>
            <person name="Stanton J.A."/>
            <person name="Brugger K."/>
            <person name="Brown S.D."/>
            <person name="Salmond G.P."/>
        </authorList>
    </citation>
    <scope>NUCLEOTIDE SEQUENCE [LARGE SCALE GENOMIC DNA]</scope>
    <source>
        <strain evidence="8">ATCC 39006</strain>
        <strain evidence="9">ATCC 39006 / SC 11482</strain>
    </source>
</reference>
<reference evidence="7 10" key="3">
    <citation type="submission" date="2017-11" db="EMBL/GenBank/DDBJ databases">
        <title>Complete genome sequence of Serratia sp. ATCC 39006 LacA.</title>
        <authorList>
            <person name="Hampton H.G."/>
            <person name="Jackson S.A."/>
            <person name="Jauregui R."/>
            <person name="Poulter G.T.M."/>
            <person name="Salmond G.P.C."/>
            <person name="Fineran P.C."/>
        </authorList>
    </citation>
    <scope>NUCLEOTIDE SEQUENCE [LARGE SCALE GENOMIC DNA]</scope>
    <source>
        <strain evidence="7 10">ATCC 39006</strain>
    </source>
</reference>
<evidence type="ECO:0000256" key="3">
    <source>
        <dbReference type="ARBA" id="ARBA00012824"/>
    </source>
</evidence>
<reference evidence="8" key="4">
    <citation type="submission" date="2017-11" db="EMBL/GenBank/DDBJ databases">
        <title>Complete genome sequence of Serratia sp. ATCC 39006.</title>
        <authorList>
            <person name="Hampton H.G."/>
            <person name="Jackson S.A."/>
            <person name="Jauregui R."/>
            <person name="Poulter G.T.M."/>
            <person name="Salmond G.P.C."/>
            <person name="Fineran P.C."/>
        </authorList>
    </citation>
    <scope>NUCLEOTIDE SEQUENCE</scope>
    <source>
        <strain evidence="8">ATCC 39006</strain>
    </source>
</reference>
<dbReference type="KEGG" id="sera:Ser39006_010835"/>
<comment type="similarity">
    <text evidence="2">Belongs to the isochorismate synthase family.</text>
</comment>
<protein>
    <recommendedName>
        <fullName evidence="3">isochorismate synthase</fullName>
        <ecNumber evidence="3">5.4.4.2</ecNumber>
    </recommendedName>
    <alternativeName>
        <fullName evidence="5">Isochorismate mutase</fullName>
    </alternativeName>
</protein>
<accession>A0A2I5TQG4</accession>
<comment type="catalytic activity">
    <reaction evidence="1">
        <text>chorismate = isochorismate</text>
        <dbReference type="Rhea" id="RHEA:18985"/>
        <dbReference type="ChEBI" id="CHEBI:29748"/>
        <dbReference type="ChEBI" id="CHEBI:29780"/>
        <dbReference type="EC" id="5.4.4.2"/>
    </reaction>
</comment>
<feature type="domain" description="Chorismate-utilising enzyme C-terminal" evidence="6">
    <location>
        <begin position="127"/>
        <end position="380"/>
    </location>
</feature>
<dbReference type="PANTHER" id="PTHR42839:SF2">
    <property type="entry name" value="ISOCHORISMATE SYNTHASE ENTC"/>
    <property type="match status" value="1"/>
</dbReference>
<dbReference type="SUPFAM" id="SSF56322">
    <property type="entry name" value="ADC synthase"/>
    <property type="match status" value="1"/>
</dbReference>
<evidence type="ECO:0000256" key="4">
    <source>
        <dbReference type="ARBA" id="ARBA00023235"/>
    </source>
</evidence>
<dbReference type="Gene3D" id="3.60.120.10">
    <property type="entry name" value="Anthranilate synthase"/>
    <property type="match status" value="1"/>
</dbReference>
<gene>
    <name evidence="7" type="ORF">CWC46_10830</name>
    <name evidence="8" type="ORF">Ser39006_010835</name>
</gene>
<dbReference type="Pfam" id="PF00425">
    <property type="entry name" value="Chorismate_bind"/>
    <property type="match status" value="1"/>
</dbReference>
<dbReference type="NCBIfam" id="TIGR00543">
    <property type="entry name" value="isochor_syn"/>
    <property type="match status" value="1"/>
</dbReference>
<proteinExistence type="inferred from homology"/>
<dbReference type="EC" id="5.4.4.2" evidence="3"/>
<dbReference type="EMBL" id="CP025084">
    <property type="protein sequence ID" value="AUH06804.1"/>
    <property type="molecule type" value="Genomic_DNA"/>
</dbReference>
<evidence type="ECO:0000256" key="5">
    <source>
        <dbReference type="ARBA" id="ARBA00041564"/>
    </source>
</evidence>
<dbReference type="PANTHER" id="PTHR42839">
    <property type="entry name" value="ISOCHORISMATE SYNTHASE ENTC"/>
    <property type="match status" value="1"/>
</dbReference>
<dbReference type="EMBL" id="CP025085">
    <property type="protein sequence ID" value="AUH02487.1"/>
    <property type="molecule type" value="Genomic_DNA"/>
</dbReference>
<dbReference type="OrthoDB" id="9806579at2"/>
<dbReference type="STRING" id="104623.Ser39006_03304"/>